<sequence length="674" mass="73585">MGDLNYKAFISYSHGDGKLVDWLHKGLEAYRPPKGVMGAGGRPLRPIFRDRAELSAAADLGGAIREALERSEFLILICSEAARRSKWVGEEIRHFLSTHGPQRVICLLVDSPDGQGEVLDCLPPALREALPPGGEPLAADIRPGGDGRRLAFMKIAATLLGARLDSLIQRDARRRTRWMTAITAGALGVAVVTAALAVVAVDARREAEAQRAEAEDLVAYMLGDLRKKLEPVGRLDVLDGVGARALAHYAHVETRDLDDEALGQQAKAQTLLGEIRDKRGDLKGARQAFSQAAQTSEALSRRAPRDGARLYDLAQNVFWLAYLDWRLGRVAEAEAGFKRYGELAEQLTRLDPKNAEWGLEVAYAKSNLGTLLLDAKRPVEALAAFVAARDRFEAYARKAPDDHDRLVDLVDTYAWIADSLNRLGRVREAYAERVVTAQLMARIVKAEPENRPLAAKAHAGELALARRAIDVGRVEEARRLVAQARRGYDELTAFDPQNAKWQEYAVTVDLDALELALGAGDVPAARAASAAATSRLARLTALNSDIRAWDVELGGRLNVQRMRLAILEGRRDEARRLASEIVASLAHPTNQKSEGLKDNLWLASAYLALGDTAAVERLLGPQAQSLVPLGQDILARALHAQGKSGQARALVKSLRERGYANPDFVAFWRDSSLG</sequence>
<dbReference type="Pfam" id="PF13676">
    <property type="entry name" value="TIR_2"/>
    <property type="match status" value="1"/>
</dbReference>
<dbReference type="SUPFAM" id="SSF52200">
    <property type="entry name" value="Toll/Interleukin receptor TIR domain"/>
    <property type="match status" value="1"/>
</dbReference>
<proteinExistence type="predicted"/>
<dbReference type="Gene3D" id="3.40.50.10140">
    <property type="entry name" value="Toll/interleukin-1 receptor homology (TIR) domain"/>
    <property type="match status" value="1"/>
</dbReference>
<reference evidence="3 4" key="1">
    <citation type="submission" date="2020-11" db="EMBL/GenBank/DDBJ databases">
        <title>genome sequence of strain KACC 18849.</title>
        <authorList>
            <person name="Gao J."/>
            <person name="Zhang X."/>
        </authorList>
    </citation>
    <scope>NUCLEOTIDE SEQUENCE [LARGE SCALE GENOMIC DNA]</scope>
    <source>
        <strain evidence="3 4">KACC 18849</strain>
    </source>
</reference>
<gene>
    <name evidence="3" type="ORF">I4Q42_18515</name>
</gene>
<dbReference type="EMBL" id="JADWOX010000014">
    <property type="protein sequence ID" value="MBI1685664.1"/>
    <property type="molecule type" value="Genomic_DNA"/>
</dbReference>
<keyword evidence="1" id="KW-0812">Transmembrane</keyword>
<protein>
    <submittedName>
        <fullName evidence="3">TIR domain-containing protein</fullName>
    </submittedName>
</protein>
<keyword evidence="1" id="KW-0472">Membrane</keyword>
<feature type="transmembrane region" description="Helical" evidence="1">
    <location>
        <begin position="178"/>
        <end position="201"/>
    </location>
</feature>
<dbReference type="InterPro" id="IPR011990">
    <property type="entry name" value="TPR-like_helical_dom_sf"/>
</dbReference>
<dbReference type="InterPro" id="IPR000157">
    <property type="entry name" value="TIR_dom"/>
</dbReference>
<dbReference type="InterPro" id="IPR035897">
    <property type="entry name" value="Toll_tir_struct_dom_sf"/>
</dbReference>
<keyword evidence="1" id="KW-1133">Transmembrane helix</keyword>
<comment type="caution">
    <text evidence="3">The sequence shown here is derived from an EMBL/GenBank/DDBJ whole genome shotgun (WGS) entry which is preliminary data.</text>
</comment>
<evidence type="ECO:0000259" key="2">
    <source>
        <dbReference type="Pfam" id="PF13676"/>
    </source>
</evidence>
<organism evidence="3 4">
    <name type="scientific">Caulobacter hibisci</name>
    <dbReference type="NCBI Taxonomy" id="2035993"/>
    <lineage>
        <taxon>Bacteria</taxon>
        <taxon>Pseudomonadati</taxon>
        <taxon>Pseudomonadota</taxon>
        <taxon>Alphaproteobacteria</taxon>
        <taxon>Caulobacterales</taxon>
        <taxon>Caulobacteraceae</taxon>
        <taxon>Caulobacter</taxon>
    </lineage>
</organism>
<dbReference type="RefSeq" id="WP_198577564.1">
    <property type="nucleotide sequence ID" value="NZ_JADWOX010000014.1"/>
</dbReference>
<feature type="domain" description="TIR" evidence="2">
    <location>
        <begin position="9"/>
        <end position="111"/>
    </location>
</feature>
<dbReference type="SUPFAM" id="SSF48452">
    <property type="entry name" value="TPR-like"/>
    <property type="match status" value="1"/>
</dbReference>
<accession>A0ABS0T1X5</accession>
<name>A0ABS0T1X5_9CAUL</name>
<dbReference type="Gene3D" id="1.25.40.10">
    <property type="entry name" value="Tetratricopeptide repeat domain"/>
    <property type="match status" value="1"/>
</dbReference>
<keyword evidence="4" id="KW-1185">Reference proteome</keyword>
<evidence type="ECO:0000313" key="3">
    <source>
        <dbReference type="EMBL" id="MBI1685664.1"/>
    </source>
</evidence>
<evidence type="ECO:0000313" key="4">
    <source>
        <dbReference type="Proteomes" id="UP000639859"/>
    </source>
</evidence>
<dbReference type="Proteomes" id="UP000639859">
    <property type="component" value="Unassembled WGS sequence"/>
</dbReference>
<evidence type="ECO:0000256" key="1">
    <source>
        <dbReference type="SAM" id="Phobius"/>
    </source>
</evidence>